<feature type="transmembrane region" description="Helical" evidence="1">
    <location>
        <begin position="44"/>
        <end position="65"/>
    </location>
</feature>
<keyword evidence="1" id="KW-0472">Membrane</keyword>
<keyword evidence="1" id="KW-0812">Transmembrane</keyword>
<evidence type="ECO:0000313" key="3">
    <source>
        <dbReference type="Proteomes" id="UP000239001"/>
    </source>
</evidence>
<sequence length="381" mass="40778">MSTANQAQTILQNGLLSQQAVTTAMDSLWTQMLQSPLYDTIADLGVWFAVGTMGLFIVLWTKALLEDETSPVHWERWLWVIVVISLLTNQAALCKDCTLALRNLINTVNASVLQATLNQSNALIDAYNMAVTQTGVQGWYEQELLKCQSIADPQQKQQCSDDALKTANHLASLGAPNQSPNWWQKLGSGVGMALTSNIETVMIGFLLGFGVAVQWLVEVTWVLMGMAAPLSVGGTLLPVSQKSLFAWLIGFYAVGLYKLFFNILVGMVAIVQIGAQTPNSLIFAIATGLLSPILALTLAAGGGWATLTSLGTIAGAVAGGVGGKAIGIAAAGGRMGFRMAAHPAMRRAGQAYQNRVSPAWRKRIRARVEDATTPVFANTRR</sequence>
<evidence type="ECO:0000313" key="2">
    <source>
        <dbReference type="EMBL" id="PSF33442.1"/>
    </source>
</evidence>
<comment type="caution">
    <text evidence="2">The sequence shown here is derived from an EMBL/GenBank/DDBJ whole genome shotgun (WGS) entry which is preliminary data.</text>
</comment>
<reference evidence="2 3" key="2">
    <citation type="submission" date="2018-03" db="EMBL/GenBank/DDBJ databases">
        <authorList>
            <person name="Keele B.F."/>
        </authorList>
    </citation>
    <scope>NUCLEOTIDE SEQUENCE [LARGE SCALE GENOMIC DNA]</scope>
    <source>
        <strain evidence="2 3">CCALA 016</strain>
    </source>
</reference>
<keyword evidence="3" id="KW-1185">Reference proteome</keyword>
<evidence type="ECO:0000256" key="1">
    <source>
        <dbReference type="SAM" id="Phobius"/>
    </source>
</evidence>
<dbReference type="Proteomes" id="UP000239001">
    <property type="component" value="Unassembled WGS sequence"/>
</dbReference>
<feature type="transmembrane region" description="Helical" evidence="1">
    <location>
        <begin position="244"/>
        <end position="269"/>
    </location>
</feature>
<keyword evidence="1" id="KW-1133">Transmembrane helix</keyword>
<feature type="transmembrane region" description="Helical" evidence="1">
    <location>
        <begin position="281"/>
        <end position="307"/>
    </location>
</feature>
<dbReference type="AlphaFoldDB" id="A0A2T1LT16"/>
<name>A0A2T1LT16_9CHRO</name>
<feature type="transmembrane region" description="Helical" evidence="1">
    <location>
        <begin position="77"/>
        <end position="94"/>
    </location>
</feature>
<gene>
    <name evidence="2" type="ORF">C7H19_19930</name>
</gene>
<dbReference type="RefSeq" id="WP_106458676.1">
    <property type="nucleotide sequence ID" value="NZ_PXOH01000030.1"/>
</dbReference>
<dbReference type="EMBL" id="PXOH01000030">
    <property type="protein sequence ID" value="PSF33442.1"/>
    <property type="molecule type" value="Genomic_DNA"/>
</dbReference>
<dbReference type="OrthoDB" id="426035at2"/>
<proteinExistence type="predicted"/>
<reference evidence="2 3" key="1">
    <citation type="submission" date="2018-03" db="EMBL/GenBank/DDBJ databases">
        <title>The ancient ancestry and fast evolution of plastids.</title>
        <authorList>
            <person name="Moore K.R."/>
            <person name="Magnabosco C."/>
            <person name="Momper L."/>
            <person name="Gold D.A."/>
            <person name="Bosak T."/>
            <person name="Fournier G.P."/>
        </authorList>
    </citation>
    <scope>NUCLEOTIDE SEQUENCE [LARGE SCALE GENOMIC DNA]</scope>
    <source>
        <strain evidence="2 3">CCALA 016</strain>
    </source>
</reference>
<protein>
    <submittedName>
        <fullName evidence="2">NAD/NADP transhydrogenase subunit beta</fullName>
    </submittedName>
</protein>
<organism evidence="2 3">
    <name type="scientific">Aphanothece hegewaldii CCALA 016</name>
    <dbReference type="NCBI Taxonomy" id="2107694"/>
    <lineage>
        <taxon>Bacteria</taxon>
        <taxon>Bacillati</taxon>
        <taxon>Cyanobacteriota</taxon>
        <taxon>Cyanophyceae</taxon>
        <taxon>Oscillatoriophycideae</taxon>
        <taxon>Chroococcales</taxon>
        <taxon>Aphanothecaceae</taxon>
        <taxon>Aphanothece</taxon>
    </lineage>
</organism>
<accession>A0A2T1LT16</accession>
<feature type="transmembrane region" description="Helical" evidence="1">
    <location>
        <begin position="201"/>
        <end position="224"/>
    </location>
</feature>
<feature type="transmembrane region" description="Helical" evidence="1">
    <location>
        <begin position="313"/>
        <end position="337"/>
    </location>
</feature>